<evidence type="ECO:0000256" key="1">
    <source>
        <dbReference type="ARBA" id="ARBA00022737"/>
    </source>
</evidence>
<dbReference type="PROSITE" id="PS50005">
    <property type="entry name" value="TPR"/>
    <property type="match status" value="3"/>
</dbReference>
<dbReference type="GO" id="GO:0009279">
    <property type="term" value="C:cell outer membrane"/>
    <property type="evidence" value="ECO:0007669"/>
    <property type="project" value="TreeGrafter"/>
</dbReference>
<sequence length="580" mass="66640">MMGRQLKVYVVAGVLILSSSVAWGQKKGTDKKKTKTELTEEKRLEFDFAFHEGEKSLVLGEYEKAISWFATCLKLDNTSAVARYELANIYLGKENLNSALQLAREAVALQPKNMWYQVQLAGIYKSKGMIEQACEVYDNLASQFPKRNDFYYIQAELYASVEKFEQALEVYQKLEKKIGVTEQVSLNKQTLFLRLGKRKNAYNELNKLIKKFPFKIENYGLLADMYLQDGDGEKALELYKKIVEIAPENGLVHFYLAEYYRKEKQYDLALNSLKKAFASDMVDPDKKIQYLMGVIMADPENKVSDVTLKELLDLLIKVHPEHIHVNALYADFLRRQKDSEGARKLLRKVLAQEKTNYVIWEELMFIDNELLDFDSMLSESSEAIKYFPTQPMLYIFNGVAAAQKKDYETAVKSLTTGFNYIGDNIPMRIQFLTYLGDAQYELGHTEKAFQAYDEVLLFDPDNVVVLNNYSYYLSVLNQKLDKAKEMSLKCVEIEKENSTYLDTHAWVLFKLGSFSDAKRAMEKALQFGGRESAVIVEHYGDILYRLGDKKAAMTEWKNAQKLGEGSKQLLEKIKIGGIPE</sequence>
<protein>
    <submittedName>
        <fullName evidence="4">Tetratricopeptide repeat protein</fullName>
    </submittedName>
</protein>
<keyword evidence="2 3" id="KW-0802">TPR repeat</keyword>
<dbReference type="InterPro" id="IPR011990">
    <property type="entry name" value="TPR-like_helical_dom_sf"/>
</dbReference>
<dbReference type="InterPro" id="IPR050498">
    <property type="entry name" value="Ycf3"/>
</dbReference>
<dbReference type="Pfam" id="PF13181">
    <property type="entry name" value="TPR_8"/>
    <property type="match status" value="1"/>
</dbReference>
<proteinExistence type="predicted"/>
<dbReference type="EMBL" id="SAXA01000006">
    <property type="protein sequence ID" value="RXQ95070.1"/>
    <property type="molecule type" value="Genomic_DNA"/>
</dbReference>
<dbReference type="OrthoDB" id="9814220at2"/>
<dbReference type="SUPFAM" id="SSF48452">
    <property type="entry name" value="TPR-like"/>
    <property type="match status" value="3"/>
</dbReference>
<reference evidence="4 5" key="1">
    <citation type="submission" date="2019-01" db="EMBL/GenBank/DDBJ databases">
        <title>Ancylomarina salipaludis sp. nov., isolated from a salt marsh.</title>
        <authorList>
            <person name="Yoon J.-H."/>
        </authorList>
    </citation>
    <scope>NUCLEOTIDE SEQUENCE [LARGE SCALE GENOMIC DNA]</scope>
    <source>
        <strain evidence="4 5">SHSM-M15</strain>
    </source>
</reference>
<gene>
    <name evidence="4" type="ORF">EO244_08445</name>
</gene>
<evidence type="ECO:0000313" key="5">
    <source>
        <dbReference type="Proteomes" id="UP000289703"/>
    </source>
</evidence>
<dbReference type="Pfam" id="PF13174">
    <property type="entry name" value="TPR_6"/>
    <property type="match status" value="2"/>
</dbReference>
<evidence type="ECO:0000256" key="3">
    <source>
        <dbReference type="PROSITE-ProRule" id="PRU00339"/>
    </source>
</evidence>
<organism evidence="4 5">
    <name type="scientific">Ancylomarina salipaludis</name>
    <dbReference type="NCBI Taxonomy" id="2501299"/>
    <lineage>
        <taxon>Bacteria</taxon>
        <taxon>Pseudomonadati</taxon>
        <taxon>Bacteroidota</taxon>
        <taxon>Bacteroidia</taxon>
        <taxon>Marinilabiliales</taxon>
        <taxon>Marinifilaceae</taxon>
        <taxon>Ancylomarina</taxon>
    </lineage>
</organism>
<comment type="caution">
    <text evidence="4">The sequence shown here is derived from an EMBL/GenBank/DDBJ whole genome shotgun (WGS) entry which is preliminary data.</text>
</comment>
<evidence type="ECO:0000256" key="2">
    <source>
        <dbReference type="ARBA" id="ARBA00022803"/>
    </source>
</evidence>
<dbReference type="Gene3D" id="1.25.40.10">
    <property type="entry name" value="Tetratricopeptide repeat domain"/>
    <property type="match status" value="4"/>
</dbReference>
<evidence type="ECO:0000313" key="4">
    <source>
        <dbReference type="EMBL" id="RXQ95070.1"/>
    </source>
</evidence>
<feature type="repeat" description="TPR" evidence="3">
    <location>
        <begin position="80"/>
        <end position="113"/>
    </location>
</feature>
<feature type="repeat" description="TPR" evidence="3">
    <location>
        <begin position="216"/>
        <end position="249"/>
    </location>
</feature>
<name>A0A4Q1JLT3_9BACT</name>
<feature type="repeat" description="TPR" evidence="3">
    <location>
        <begin position="429"/>
        <end position="462"/>
    </location>
</feature>
<keyword evidence="5" id="KW-1185">Reference proteome</keyword>
<dbReference type="Pfam" id="PF14559">
    <property type="entry name" value="TPR_19"/>
    <property type="match status" value="1"/>
</dbReference>
<dbReference type="Proteomes" id="UP000289703">
    <property type="component" value="Unassembled WGS sequence"/>
</dbReference>
<dbReference type="Pfam" id="PF13432">
    <property type="entry name" value="TPR_16"/>
    <property type="match status" value="1"/>
</dbReference>
<keyword evidence="1" id="KW-0677">Repeat</keyword>
<dbReference type="PANTHER" id="PTHR44858">
    <property type="entry name" value="TETRATRICOPEPTIDE REPEAT PROTEIN 6"/>
    <property type="match status" value="1"/>
</dbReference>
<dbReference type="RefSeq" id="WP_129254228.1">
    <property type="nucleotide sequence ID" value="NZ_SAXA01000006.1"/>
</dbReference>
<dbReference type="InterPro" id="IPR019734">
    <property type="entry name" value="TPR_rpt"/>
</dbReference>
<accession>A0A4Q1JLT3</accession>
<dbReference type="GO" id="GO:0046813">
    <property type="term" value="P:receptor-mediated virion attachment to host cell"/>
    <property type="evidence" value="ECO:0007669"/>
    <property type="project" value="TreeGrafter"/>
</dbReference>
<dbReference type="PANTHER" id="PTHR44858:SF1">
    <property type="entry name" value="UDP-N-ACETYLGLUCOSAMINE--PEPTIDE N-ACETYLGLUCOSAMINYLTRANSFERASE SPINDLY-RELATED"/>
    <property type="match status" value="1"/>
</dbReference>
<dbReference type="AlphaFoldDB" id="A0A4Q1JLT3"/>
<dbReference type="SMART" id="SM00028">
    <property type="entry name" value="TPR"/>
    <property type="match status" value="8"/>
</dbReference>